<gene>
    <name evidence="1" type="ORF">CTRU02_210478</name>
</gene>
<proteinExistence type="predicted"/>
<organism evidence="1 2">
    <name type="scientific">Colletotrichum truncatum</name>
    <name type="common">Anthracnose fungus</name>
    <name type="synonym">Colletotrichum capsici</name>
    <dbReference type="NCBI Taxonomy" id="5467"/>
    <lineage>
        <taxon>Eukaryota</taxon>
        <taxon>Fungi</taxon>
        <taxon>Dikarya</taxon>
        <taxon>Ascomycota</taxon>
        <taxon>Pezizomycotina</taxon>
        <taxon>Sordariomycetes</taxon>
        <taxon>Hypocreomycetidae</taxon>
        <taxon>Glomerellales</taxon>
        <taxon>Glomerellaceae</taxon>
        <taxon>Colletotrichum</taxon>
        <taxon>Colletotrichum truncatum species complex</taxon>
    </lineage>
</organism>
<name>A0ACC3YP49_COLTU</name>
<reference evidence="1 2" key="1">
    <citation type="journal article" date="2020" name="Phytopathology">
        <title>Genome Sequence Resources of Colletotrichum truncatum, C. plurivorum, C. musicola, and C. sojae: Four Species Pathogenic to Soybean (Glycine max).</title>
        <authorList>
            <person name="Rogerio F."/>
            <person name="Boufleur T.R."/>
            <person name="Ciampi-Guillardi M."/>
            <person name="Sukno S.A."/>
            <person name="Thon M.R."/>
            <person name="Massola Junior N.S."/>
            <person name="Baroncelli R."/>
        </authorList>
    </citation>
    <scope>NUCLEOTIDE SEQUENCE [LARGE SCALE GENOMIC DNA]</scope>
    <source>
        <strain evidence="1 2">CMES1059</strain>
    </source>
</reference>
<evidence type="ECO:0000313" key="1">
    <source>
        <dbReference type="EMBL" id="KAL0933679.1"/>
    </source>
</evidence>
<dbReference type="Proteomes" id="UP000805649">
    <property type="component" value="Unassembled WGS sequence"/>
</dbReference>
<evidence type="ECO:0000313" key="2">
    <source>
        <dbReference type="Proteomes" id="UP000805649"/>
    </source>
</evidence>
<protein>
    <submittedName>
        <fullName evidence="1">Oligopeptide transporter</fullName>
    </submittedName>
</protein>
<accession>A0ACC3YP49</accession>
<sequence length="543" mass="59612">MGIVDKKSSSPEAQAVDTLPRDATDDEIENLPHIVDKIPSPAWAAALIGASERFSYYCFVSIWQNYLQNERDSQFVPGALGLGQAKATAISNGFFIFLFLTPSCFAIVSDIWLGRYKTLLLGLFLSFCGSLIMFVTALPFSLDRGAGLPGLIVAMVLVGLGVGATKATVSPFIGKKHPFKYVQKSPQLVRQKNGTLVVVDSTRTLQFLYNAFYWFTNIASLSSIPATILEKEYDFWAAYLMAATSLMIAVSLLLIFGPRLGKIRPGENCLPRAIKVMTVAAKNGLKLDHAKQSYQMENRGILVSWSDKFVDELRRGLLACRVIFCFAFFYMAITQMFNNLISQAGQMQLHGVPNDMLQAMAGVACVVFGPVIQALYNFLAKHRISFGPMARISVAFLICGCGMAYAAGLQKIIYSTGPCFDAPRACPASDGGRLPNAINVWAQLPIYVAIGIAEIFGLVTASEYAYSKAPKEMRSIVQAMVQLSACIGSLMAMALSPVSRDPHLVIVYAVIAGVMGICSILFWWKFRKYDKLDRELNNLDRDN</sequence>
<comment type="caution">
    <text evidence="1">The sequence shown here is derived from an EMBL/GenBank/DDBJ whole genome shotgun (WGS) entry which is preliminary data.</text>
</comment>
<dbReference type="EMBL" id="VUJX02000007">
    <property type="protein sequence ID" value="KAL0933679.1"/>
    <property type="molecule type" value="Genomic_DNA"/>
</dbReference>
<keyword evidence="2" id="KW-1185">Reference proteome</keyword>